<dbReference type="Proteomes" id="UP000789508">
    <property type="component" value="Unassembled WGS sequence"/>
</dbReference>
<reference evidence="1" key="1">
    <citation type="submission" date="2021-06" db="EMBL/GenBank/DDBJ databases">
        <authorList>
            <person name="Kallberg Y."/>
            <person name="Tangrot J."/>
            <person name="Rosling A."/>
        </authorList>
    </citation>
    <scope>NUCLEOTIDE SEQUENCE</scope>
    <source>
        <strain evidence="1">FL130A</strain>
    </source>
</reference>
<organism evidence="1 2">
    <name type="scientific">Ambispora leptoticha</name>
    <dbReference type="NCBI Taxonomy" id="144679"/>
    <lineage>
        <taxon>Eukaryota</taxon>
        <taxon>Fungi</taxon>
        <taxon>Fungi incertae sedis</taxon>
        <taxon>Mucoromycota</taxon>
        <taxon>Glomeromycotina</taxon>
        <taxon>Glomeromycetes</taxon>
        <taxon>Archaeosporales</taxon>
        <taxon>Ambisporaceae</taxon>
        <taxon>Ambispora</taxon>
    </lineage>
</organism>
<dbReference type="AlphaFoldDB" id="A0A9N9NBU8"/>
<accession>A0A9N9NBU8</accession>
<keyword evidence="2" id="KW-1185">Reference proteome</keyword>
<feature type="non-terminal residue" evidence="1">
    <location>
        <position position="1"/>
    </location>
</feature>
<name>A0A9N9NBU8_9GLOM</name>
<proteinExistence type="predicted"/>
<comment type="caution">
    <text evidence="1">The sequence shown here is derived from an EMBL/GenBank/DDBJ whole genome shotgun (WGS) entry which is preliminary data.</text>
</comment>
<sequence length="123" mass="13571">PLQNLISNSLQLTINLSNLDSLAESIANIHQQIKNLQCMQIHNSPNILSLLSTIPGLVPIEIISVLTDLTLSKKTAISLAIKFQLHLNKQIYNSIWIPYCISRSQANLSANQSSSISTISYQT</sequence>
<gene>
    <name evidence="1" type="ORF">ALEPTO_LOCUS12329</name>
</gene>
<evidence type="ECO:0000313" key="1">
    <source>
        <dbReference type="EMBL" id="CAG8723069.1"/>
    </source>
</evidence>
<evidence type="ECO:0000313" key="2">
    <source>
        <dbReference type="Proteomes" id="UP000789508"/>
    </source>
</evidence>
<dbReference type="OrthoDB" id="10550156at2759"/>
<protein>
    <submittedName>
        <fullName evidence="1">7972_t:CDS:1</fullName>
    </submittedName>
</protein>
<dbReference type="EMBL" id="CAJVPS010027039">
    <property type="protein sequence ID" value="CAG8723069.1"/>
    <property type="molecule type" value="Genomic_DNA"/>
</dbReference>